<dbReference type="PANTHER" id="PTHR33371">
    <property type="entry name" value="INTERMEMBRANE PHOSPHOLIPID TRANSPORT SYSTEM BINDING PROTEIN MLAD-RELATED"/>
    <property type="match status" value="1"/>
</dbReference>
<protein>
    <submittedName>
        <fullName evidence="3">Virulence factor Mce-like protein</fullName>
    </submittedName>
</protein>
<feature type="domain" description="Mammalian cell entry C-terminal" evidence="2">
    <location>
        <begin position="113"/>
        <end position="287"/>
    </location>
</feature>
<dbReference type="Pfam" id="PF11887">
    <property type="entry name" value="Mce4_CUP1"/>
    <property type="match status" value="1"/>
</dbReference>
<dbReference type="InterPro" id="IPR005693">
    <property type="entry name" value="Mce"/>
</dbReference>
<name>A0A542DWZ1_9MICO</name>
<sequence>MTLPLRRVLSVAGVLVLVLAVGVVAFLRTRDDAVRVSAVFPTTIGVYEGSDVRVLGVKVGTVDSITPTGTTVTVRMSLDPGTRVAADSSAVAIAPSLVSDRYVQLTPARRGAATIASGTTIPVSRTATPVELDQMYAALKDLGTALGPDGANRQGSLSRLLTTSARNLDGNGADLGQAVTELGKAAATLDGSQSDLFGTVSNLQGFNDTLVKNDQGVATLNDRLAQVSTTLAQDKADYAAAVQQLGQALALVETFVRDNRASIKGGVDGLQRTAATLAAQKAALEKISATVPTDLQNFLDAYDPSTGTLNSRGDLNEIGVWGQGAAAAAAPPTFLPSVTGATGGTR</sequence>
<dbReference type="Pfam" id="PF02470">
    <property type="entry name" value="MlaD"/>
    <property type="match status" value="1"/>
</dbReference>
<evidence type="ECO:0000313" key="3">
    <source>
        <dbReference type="EMBL" id="TQJ07434.1"/>
    </source>
</evidence>
<dbReference type="InterPro" id="IPR024516">
    <property type="entry name" value="Mce_C"/>
</dbReference>
<comment type="caution">
    <text evidence="3">The sequence shown here is derived from an EMBL/GenBank/DDBJ whole genome shotgun (WGS) entry which is preliminary data.</text>
</comment>
<dbReference type="NCBIfam" id="TIGR00996">
    <property type="entry name" value="Mtu_fam_mce"/>
    <property type="match status" value="1"/>
</dbReference>
<organism evidence="3 4">
    <name type="scientific">Lapillicoccus jejuensis</name>
    <dbReference type="NCBI Taxonomy" id="402171"/>
    <lineage>
        <taxon>Bacteria</taxon>
        <taxon>Bacillati</taxon>
        <taxon>Actinomycetota</taxon>
        <taxon>Actinomycetes</taxon>
        <taxon>Micrococcales</taxon>
        <taxon>Intrasporangiaceae</taxon>
        <taxon>Lapillicoccus</taxon>
    </lineage>
</organism>
<evidence type="ECO:0000313" key="4">
    <source>
        <dbReference type="Proteomes" id="UP000317893"/>
    </source>
</evidence>
<evidence type="ECO:0000259" key="2">
    <source>
        <dbReference type="Pfam" id="PF11887"/>
    </source>
</evidence>
<dbReference type="Proteomes" id="UP000317893">
    <property type="component" value="Unassembled WGS sequence"/>
</dbReference>
<proteinExistence type="predicted"/>
<dbReference type="PANTHER" id="PTHR33371:SF4">
    <property type="entry name" value="INTERMEMBRANE PHOSPHOLIPID TRANSPORT SYSTEM BINDING PROTEIN MLAD"/>
    <property type="match status" value="1"/>
</dbReference>
<gene>
    <name evidence="3" type="ORF">FB458_0496</name>
</gene>
<dbReference type="AlphaFoldDB" id="A0A542DWZ1"/>
<accession>A0A542DWZ1</accession>
<dbReference type="InterPro" id="IPR003399">
    <property type="entry name" value="Mce/MlaD"/>
</dbReference>
<feature type="domain" description="Mce/MlaD" evidence="1">
    <location>
        <begin position="34"/>
        <end position="107"/>
    </location>
</feature>
<dbReference type="GO" id="GO:0005576">
    <property type="term" value="C:extracellular region"/>
    <property type="evidence" value="ECO:0007669"/>
    <property type="project" value="TreeGrafter"/>
</dbReference>
<keyword evidence="4" id="KW-1185">Reference proteome</keyword>
<dbReference type="EMBL" id="VFMN01000001">
    <property type="protein sequence ID" value="TQJ07434.1"/>
    <property type="molecule type" value="Genomic_DNA"/>
</dbReference>
<dbReference type="InterPro" id="IPR052336">
    <property type="entry name" value="MlaD_Phospholipid_Transporter"/>
</dbReference>
<reference evidence="3 4" key="1">
    <citation type="submission" date="2019-06" db="EMBL/GenBank/DDBJ databases">
        <title>Sequencing the genomes of 1000 actinobacteria strains.</title>
        <authorList>
            <person name="Klenk H.-P."/>
        </authorList>
    </citation>
    <scope>NUCLEOTIDE SEQUENCE [LARGE SCALE GENOMIC DNA]</scope>
    <source>
        <strain evidence="3 4">DSM 18607</strain>
    </source>
</reference>
<dbReference type="RefSeq" id="WP_141846460.1">
    <property type="nucleotide sequence ID" value="NZ_BAAAPR010000006.1"/>
</dbReference>
<evidence type="ECO:0000259" key="1">
    <source>
        <dbReference type="Pfam" id="PF02470"/>
    </source>
</evidence>
<dbReference type="SUPFAM" id="SSF140453">
    <property type="entry name" value="EsxAB dimer-like"/>
    <property type="match status" value="1"/>
</dbReference>
<dbReference type="InterPro" id="IPR036689">
    <property type="entry name" value="ESAT-6-like_sf"/>
</dbReference>
<dbReference type="OrthoDB" id="4516955at2"/>